<dbReference type="Proteomes" id="UP000041770">
    <property type="component" value="Unassembled WGS sequence"/>
</dbReference>
<name>A0A655YVP7_VIBCL</name>
<gene>
    <name evidence="1" type="ORF">ERS013200_01623</name>
</gene>
<proteinExistence type="predicted"/>
<sequence length="74" mass="8424">MVELVDVQLRFTHHRMQTSRLSDQAIKKGPSHQFTQVFVVLKIRLTNQALRLQRLLVEIPTGLIGASSTNLNKT</sequence>
<accession>A0A655YVP7</accession>
<evidence type="ECO:0000313" key="1">
    <source>
        <dbReference type="EMBL" id="CSC53164.1"/>
    </source>
</evidence>
<organism evidence="1 2">
    <name type="scientific">Vibrio cholerae</name>
    <dbReference type="NCBI Taxonomy" id="666"/>
    <lineage>
        <taxon>Bacteria</taxon>
        <taxon>Pseudomonadati</taxon>
        <taxon>Pseudomonadota</taxon>
        <taxon>Gammaproteobacteria</taxon>
        <taxon>Vibrionales</taxon>
        <taxon>Vibrionaceae</taxon>
        <taxon>Vibrio</taxon>
    </lineage>
</organism>
<protein>
    <submittedName>
        <fullName evidence="1">Uncharacterized protein</fullName>
    </submittedName>
</protein>
<evidence type="ECO:0000313" key="2">
    <source>
        <dbReference type="Proteomes" id="UP000041770"/>
    </source>
</evidence>
<dbReference type="AlphaFoldDB" id="A0A655YVP7"/>
<reference evidence="1 2" key="1">
    <citation type="submission" date="2015-07" db="EMBL/GenBank/DDBJ databases">
        <authorList>
            <consortium name="Pathogen Informatics"/>
        </authorList>
    </citation>
    <scope>NUCLEOTIDE SEQUENCE [LARGE SCALE GENOMIC DNA]</scope>
    <source>
        <strain evidence="1 2">A316</strain>
    </source>
</reference>
<dbReference type="EMBL" id="CWQY01000008">
    <property type="protein sequence ID" value="CSC53164.1"/>
    <property type="molecule type" value="Genomic_DNA"/>
</dbReference>